<dbReference type="STRING" id="173990.SAMN05660691_00035"/>
<feature type="compositionally biased region" description="Low complexity" evidence="2">
    <location>
        <begin position="94"/>
        <end position="113"/>
    </location>
</feature>
<evidence type="ECO:0000313" key="4">
    <source>
        <dbReference type="Proteomes" id="UP000199371"/>
    </source>
</evidence>
<sequence>MQLSGAVDKVSNSALTPLNAADRAAVIKAVSADDAGRTVPASRQSRQIQVLSKWALAADVSKQLSQTDQTERNIRQAYQSLENLRRQLNAPGNSKLSAQQQQQAQQQLAQLEQKLSHSSSGLNADLTPASAQPAPVKASLSHSIDLLSERRQNEQVSILLGRSGSAVSISLPAGQSAEQNLHTVQQAFARQQISVGSDNLQQLYFSAEARDARKLQEPWLISGQGVRVAAGNPVSVKLQAADSTLAQLGKAATTADNVQAYSQQIQLAQQQLKDALGKVQAQRAALQAQLVAISQSQNDNTELNALSQQLRIAMQGGSKSAVSVVMSQANITRSLVEFGLG</sequence>
<dbReference type="EMBL" id="FNXF01000001">
    <property type="protein sequence ID" value="SEH54781.1"/>
    <property type="molecule type" value="Genomic_DNA"/>
</dbReference>
<name>A0A1H6IYW2_9GAMM</name>
<accession>A0A1H6IYW2</accession>
<gene>
    <name evidence="3" type="ORF">SAMN05660691_00035</name>
</gene>
<dbReference type="RefSeq" id="WP_092788942.1">
    <property type="nucleotide sequence ID" value="NZ_FNXF01000001.1"/>
</dbReference>
<dbReference type="Proteomes" id="UP000199371">
    <property type="component" value="Unassembled WGS sequence"/>
</dbReference>
<feature type="region of interest" description="Disordered" evidence="2">
    <location>
        <begin position="91"/>
        <end position="135"/>
    </location>
</feature>
<keyword evidence="4" id="KW-1185">Reference proteome</keyword>
<dbReference type="OrthoDB" id="5760042at2"/>
<evidence type="ECO:0000313" key="3">
    <source>
        <dbReference type="EMBL" id="SEH54781.1"/>
    </source>
</evidence>
<feature type="coiled-coil region" evidence="1">
    <location>
        <begin position="258"/>
        <end position="289"/>
    </location>
</feature>
<evidence type="ECO:0000256" key="1">
    <source>
        <dbReference type="SAM" id="Coils"/>
    </source>
</evidence>
<proteinExistence type="predicted"/>
<organism evidence="3 4">
    <name type="scientific">Rheinheimera pacifica</name>
    <dbReference type="NCBI Taxonomy" id="173990"/>
    <lineage>
        <taxon>Bacteria</taxon>
        <taxon>Pseudomonadati</taxon>
        <taxon>Pseudomonadota</taxon>
        <taxon>Gammaproteobacteria</taxon>
        <taxon>Chromatiales</taxon>
        <taxon>Chromatiaceae</taxon>
        <taxon>Rheinheimera</taxon>
    </lineage>
</organism>
<evidence type="ECO:0000256" key="2">
    <source>
        <dbReference type="SAM" id="MobiDB-lite"/>
    </source>
</evidence>
<reference evidence="4" key="1">
    <citation type="submission" date="2016-10" db="EMBL/GenBank/DDBJ databases">
        <authorList>
            <person name="Varghese N."/>
            <person name="Submissions S."/>
        </authorList>
    </citation>
    <scope>NUCLEOTIDE SEQUENCE [LARGE SCALE GENOMIC DNA]</scope>
    <source>
        <strain evidence="4">DSM 17616</strain>
    </source>
</reference>
<dbReference type="AlphaFoldDB" id="A0A1H6IYW2"/>
<protein>
    <submittedName>
        <fullName evidence="3">Uncharacterized protein</fullName>
    </submittedName>
</protein>
<keyword evidence="1" id="KW-0175">Coiled coil</keyword>